<dbReference type="EMBL" id="JYNE01000017">
    <property type="protein sequence ID" value="KNH03089.1"/>
    <property type="molecule type" value="Genomic_DNA"/>
</dbReference>
<accession>A0A0L1KGV2</accession>
<gene>
    <name evidence="1" type="ORF">J121_2868</name>
</gene>
<protein>
    <submittedName>
        <fullName evidence="1">Uncharacterized protein</fullName>
    </submittedName>
</protein>
<evidence type="ECO:0000313" key="2">
    <source>
        <dbReference type="Proteomes" id="UP000037446"/>
    </source>
</evidence>
<dbReference type="Proteomes" id="UP000037446">
    <property type="component" value="Unassembled WGS sequence"/>
</dbReference>
<evidence type="ECO:0000313" key="1">
    <source>
        <dbReference type="EMBL" id="KNH03089.1"/>
    </source>
</evidence>
<sequence>MAKGFTNGPVTLESYERTDTITPSSLRNPNPDYANHPDFLAFAQEVAVWREDWRKEAEAFKDVEADWLAMSDAMWSAWEKLATFAVDNFRELYEKLTICHPKETELSEEEAELLLEHVAQDVARLSGCDLAEAA</sequence>
<name>A0A0L1KGV2_9SPHN</name>
<dbReference type="PATRIC" id="fig|1306953.7.peg.2968"/>
<reference evidence="1" key="1">
    <citation type="submission" date="2015-02" db="EMBL/GenBank/DDBJ databases">
        <authorList>
            <person name="Chooi Y.-H."/>
        </authorList>
    </citation>
    <scope>NUCLEOTIDE SEQUENCE [LARGE SCALE GENOMIC DNA]</scope>
    <source>
        <strain evidence="1">LAMA 915</strain>
    </source>
</reference>
<organism evidence="1 2">
    <name type="scientific">Qipengyuania citrea LAMA 915</name>
    <dbReference type="NCBI Taxonomy" id="1306953"/>
    <lineage>
        <taxon>Bacteria</taxon>
        <taxon>Pseudomonadati</taxon>
        <taxon>Pseudomonadota</taxon>
        <taxon>Alphaproteobacteria</taxon>
        <taxon>Sphingomonadales</taxon>
        <taxon>Erythrobacteraceae</taxon>
        <taxon>Qipengyuania</taxon>
    </lineage>
</organism>
<dbReference type="AlphaFoldDB" id="A0A0L1KGV2"/>
<proteinExistence type="predicted"/>
<comment type="caution">
    <text evidence="1">The sequence shown here is derived from an EMBL/GenBank/DDBJ whole genome shotgun (WGS) entry which is preliminary data.</text>
</comment>